<reference evidence="1" key="1">
    <citation type="journal article" date="2019" name="MBio">
        <title>Virus Genomes from Deep Sea Sediments Expand the Ocean Megavirome and Support Independent Origins of Viral Gigantism.</title>
        <authorList>
            <person name="Backstrom D."/>
            <person name="Yutin N."/>
            <person name="Jorgensen S.L."/>
            <person name="Dharamshi J."/>
            <person name="Homa F."/>
            <person name="Zaremba-Niedwiedzka K."/>
            <person name="Spang A."/>
            <person name="Wolf Y.I."/>
            <person name="Koonin E.V."/>
            <person name="Ettema T.J."/>
        </authorList>
    </citation>
    <scope>NUCLEOTIDE SEQUENCE</scope>
</reference>
<proteinExistence type="predicted"/>
<sequence>MLIEERRDKSLKRLPKSNMKWGRKLIYSGPSVKPVERAVRIRKAFDLVLEEMLSGDVKQMKHVNDEERSIGHIIKQMGEAGIKLTQAKIAVIKRVKQEITKYSPEQVEDSNDIKQVVRRSRIIRRKNRLKVISEF</sequence>
<dbReference type="EMBL" id="MK500604">
    <property type="protein sequence ID" value="QBK93766.1"/>
    <property type="molecule type" value="Genomic_DNA"/>
</dbReference>
<evidence type="ECO:0000313" key="1">
    <source>
        <dbReference type="EMBL" id="QBK93766.1"/>
    </source>
</evidence>
<name>A0A481ZDN4_9VIRU</name>
<accession>A0A481ZDN4</accession>
<gene>
    <name evidence="1" type="ORF">LCPAC406_00800</name>
</gene>
<organism evidence="1">
    <name type="scientific">Pithovirus LCPAC406</name>
    <dbReference type="NCBI Taxonomy" id="2506599"/>
    <lineage>
        <taxon>Viruses</taxon>
        <taxon>Pithoviruses</taxon>
    </lineage>
</organism>
<protein>
    <submittedName>
        <fullName evidence="1">Uncharacterized protein</fullName>
    </submittedName>
</protein>